<accession>A0ABC8RVD8</accession>
<keyword evidence="3" id="KW-0472">Membrane</keyword>
<keyword evidence="1" id="KW-0732">Signal</keyword>
<feature type="domain" description="Apple" evidence="4">
    <location>
        <begin position="121"/>
        <end position="205"/>
    </location>
</feature>
<keyword evidence="3" id="KW-1133">Transmembrane helix</keyword>
<organism evidence="5 6">
    <name type="scientific">Ilex paraguariensis</name>
    <name type="common">yerba mate</name>
    <dbReference type="NCBI Taxonomy" id="185542"/>
    <lineage>
        <taxon>Eukaryota</taxon>
        <taxon>Viridiplantae</taxon>
        <taxon>Streptophyta</taxon>
        <taxon>Embryophyta</taxon>
        <taxon>Tracheophyta</taxon>
        <taxon>Spermatophyta</taxon>
        <taxon>Magnoliopsida</taxon>
        <taxon>eudicotyledons</taxon>
        <taxon>Gunneridae</taxon>
        <taxon>Pentapetalae</taxon>
        <taxon>asterids</taxon>
        <taxon>campanulids</taxon>
        <taxon>Aquifoliales</taxon>
        <taxon>Aquifoliaceae</taxon>
        <taxon>Ilex</taxon>
    </lineage>
</organism>
<keyword evidence="6" id="KW-1185">Reference proteome</keyword>
<evidence type="ECO:0000256" key="1">
    <source>
        <dbReference type="ARBA" id="ARBA00022729"/>
    </source>
</evidence>
<dbReference type="EMBL" id="CAUOFW020001725">
    <property type="protein sequence ID" value="CAK9148076.1"/>
    <property type="molecule type" value="Genomic_DNA"/>
</dbReference>
<dbReference type="InterPro" id="IPR017441">
    <property type="entry name" value="Protein_kinase_ATP_BS"/>
</dbReference>
<keyword evidence="2" id="KW-0067">ATP-binding</keyword>
<evidence type="ECO:0000313" key="5">
    <source>
        <dbReference type="EMBL" id="CAK9148076.1"/>
    </source>
</evidence>
<feature type="binding site" evidence="2">
    <location>
        <position position="332"/>
    </location>
    <ligand>
        <name>ATP</name>
        <dbReference type="ChEBI" id="CHEBI:30616"/>
    </ligand>
</feature>
<dbReference type="CDD" id="cd00053">
    <property type="entry name" value="EGF"/>
    <property type="match status" value="1"/>
</dbReference>
<keyword evidence="2" id="KW-0547">Nucleotide-binding</keyword>
<dbReference type="PROSITE" id="PS50948">
    <property type="entry name" value="PAN"/>
    <property type="match status" value="1"/>
</dbReference>
<dbReference type="InterPro" id="IPR003609">
    <property type="entry name" value="Pan_app"/>
</dbReference>
<proteinExistence type="predicted"/>
<protein>
    <recommendedName>
        <fullName evidence="4">Apple domain-containing protein</fullName>
    </recommendedName>
</protein>
<gene>
    <name evidence="5" type="ORF">ILEXP_LOCUS16006</name>
</gene>
<dbReference type="InterPro" id="IPR011009">
    <property type="entry name" value="Kinase-like_dom_sf"/>
</dbReference>
<dbReference type="AlphaFoldDB" id="A0ABC8RVD8"/>
<dbReference type="Proteomes" id="UP001642360">
    <property type="component" value="Unassembled WGS sequence"/>
</dbReference>
<evidence type="ECO:0000313" key="6">
    <source>
        <dbReference type="Proteomes" id="UP001642360"/>
    </source>
</evidence>
<sequence length="460" mass="50364">MTIGIWIVVLRKKTNKEEDEEDYMDQVSGRPMRFSYEELKTATGNFQKKLREGGVYSGINGDIAEPVDLFADFLSACDYPNVCGNFGLCVNGQCSCPSGFRADVSNDQIYNGCVEISPTTCTDPRSHGFLPLADVYYFNYVDNDAVVLKGTNVESCIEACLKNCSCKAALFRYFNYVSHGDCFLPSPVFSLISDGKERNVYQSSAFIKISKDTANVAGTSASLGRSGIIAGSISGAGSSTSPGRIGIIAGSISGALAITLMTIGILIVFFRKKTNMEEDEEDYMDQVSGMPMRFSYEELKIATGNFQKKLGEGGFGSVFEGILSDGERIAVKRLDGLGQVCGRKNLDRSQPEEFMHLLSMFMKQAKEDQLIDMVDKNSDDMNSNISEVIQMMRLAVWCLQRDFTCRPAMSMVVKVIEGLMDIESALDYSLSDSSTMVAMKREAALGTTVTLLPSILSGPR</sequence>
<dbReference type="PANTHER" id="PTHR47976:SF110">
    <property type="entry name" value="RECEPTOR-LIKE SERINE_THREONINE-PROTEIN KINASE"/>
    <property type="match status" value="1"/>
</dbReference>
<evidence type="ECO:0000259" key="4">
    <source>
        <dbReference type="PROSITE" id="PS50948"/>
    </source>
</evidence>
<dbReference type="PROSITE" id="PS00107">
    <property type="entry name" value="PROTEIN_KINASE_ATP"/>
    <property type="match status" value="1"/>
</dbReference>
<keyword evidence="3" id="KW-0812">Transmembrane</keyword>
<dbReference type="SUPFAM" id="SSF56112">
    <property type="entry name" value="Protein kinase-like (PK-like)"/>
    <property type="match status" value="1"/>
</dbReference>
<dbReference type="Gene3D" id="3.30.200.20">
    <property type="entry name" value="Phosphorylase Kinase, domain 1"/>
    <property type="match status" value="1"/>
</dbReference>
<reference evidence="5 6" key="1">
    <citation type="submission" date="2024-02" db="EMBL/GenBank/DDBJ databases">
        <authorList>
            <person name="Vignale AGUSTIN F."/>
            <person name="Sosa J E."/>
            <person name="Modenutti C."/>
        </authorList>
    </citation>
    <scope>NUCLEOTIDE SEQUENCE [LARGE SCALE GENOMIC DNA]</scope>
</reference>
<dbReference type="Pfam" id="PF08276">
    <property type="entry name" value="PAN_2"/>
    <property type="match status" value="1"/>
</dbReference>
<evidence type="ECO:0000256" key="2">
    <source>
        <dbReference type="PROSITE-ProRule" id="PRU10141"/>
    </source>
</evidence>
<name>A0ABC8RVD8_9AQUA</name>
<dbReference type="GO" id="GO:0005524">
    <property type="term" value="F:ATP binding"/>
    <property type="evidence" value="ECO:0007669"/>
    <property type="project" value="UniProtKB-UniRule"/>
</dbReference>
<comment type="caution">
    <text evidence="5">The sequence shown here is derived from an EMBL/GenBank/DDBJ whole genome shotgun (WGS) entry which is preliminary data.</text>
</comment>
<feature type="transmembrane region" description="Helical" evidence="3">
    <location>
        <begin position="247"/>
        <end position="270"/>
    </location>
</feature>
<dbReference type="InterPro" id="IPR051343">
    <property type="entry name" value="G-type_lectin_kinases/EP1-like"/>
</dbReference>
<evidence type="ECO:0000256" key="3">
    <source>
        <dbReference type="SAM" id="Phobius"/>
    </source>
</evidence>
<dbReference type="PANTHER" id="PTHR47976">
    <property type="entry name" value="G-TYPE LECTIN S-RECEPTOR-LIKE SERINE/THREONINE-PROTEIN KINASE SD2-5"/>
    <property type="match status" value="1"/>
</dbReference>